<dbReference type="Gene3D" id="2.30.120.10">
    <property type="match status" value="1"/>
</dbReference>
<dbReference type="SUPFAM" id="SSF56235">
    <property type="entry name" value="N-terminal nucleophile aminohydrolases (Ntn hydrolases)"/>
    <property type="match status" value="1"/>
</dbReference>
<keyword evidence="3" id="KW-0378">Hydrolase</keyword>
<accession>A0A1M5HZ79</accession>
<dbReference type="InterPro" id="IPR043147">
    <property type="entry name" value="Penicillin_amidase_A-knob"/>
</dbReference>
<dbReference type="GO" id="GO:0046872">
    <property type="term" value="F:metal ion binding"/>
    <property type="evidence" value="ECO:0007669"/>
    <property type="project" value="UniProtKB-KW"/>
</dbReference>
<dbReference type="Gene3D" id="3.60.20.10">
    <property type="entry name" value="Glutamine Phosphoribosylpyrophosphate, subunit 1, domain 1"/>
    <property type="match status" value="1"/>
</dbReference>
<dbReference type="InterPro" id="IPR029055">
    <property type="entry name" value="Ntn_hydrolases_N"/>
</dbReference>
<feature type="binding site" evidence="6">
    <location>
        <position position="336"/>
    </location>
    <ligand>
        <name>Ca(2+)</name>
        <dbReference type="ChEBI" id="CHEBI:29108"/>
    </ligand>
</feature>
<reference evidence="7 8" key="1">
    <citation type="submission" date="2016-11" db="EMBL/GenBank/DDBJ databases">
        <authorList>
            <person name="Jaros S."/>
            <person name="Januszkiewicz K."/>
            <person name="Wedrychowicz H."/>
        </authorList>
    </citation>
    <scope>NUCLEOTIDE SEQUENCE [LARGE SCALE GENOMIC DNA]</scope>
    <source>
        <strain evidence="7 8">DSM 44523</strain>
    </source>
</reference>
<dbReference type="OrthoDB" id="9759796at2"/>
<evidence type="ECO:0000256" key="4">
    <source>
        <dbReference type="ARBA" id="ARBA00023145"/>
    </source>
</evidence>
<dbReference type="PIRSF" id="PIRSF001227">
    <property type="entry name" value="Pen_acylase"/>
    <property type="match status" value="1"/>
</dbReference>
<name>A0A1M5HZ79_STRHI</name>
<keyword evidence="4" id="KW-0865">Zymogen</keyword>
<dbReference type="STRING" id="2017.SAMN05444320_10723"/>
<dbReference type="Gene3D" id="1.10.439.10">
    <property type="entry name" value="Penicillin Amidohydrolase, domain 1"/>
    <property type="match status" value="1"/>
</dbReference>
<proteinExistence type="inferred from homology"/>
<keyword evidence="6" id="KW-0479">Metal-binding</keyword>
<evidence type="ECO:0000256" key="2">
    <source>
        <dbReference type="ARBA" id="ARBA00022729"/>
    </source>
</evidence>
<keyword evidence="6" id="KW-0106">Calcium</keyword>
<feature type="binding site" evidence="6">
    <location>
        <position position="333"/>
    </location>
    <ligand>
        <name>Ca(2+)</name>
        <dbReference type="ChEBI" id="CHEBI:29108"/>
    </ligand>
</feature>
<dbReference type="PANTHER" id="PTHR34218:SF3">
    <property type="entry name" value="ACYL-HOMOSERINE LACTONE ACYLASE PVDQ"/>
    <property type="match status" value="1"/>
</dbReference>
<organism evidence="7 8">
    <name type="scientific">Streptoalloteichus hindustanus</name>
    <dbReference type="NCBI Taxonomy" id="2017"/>
    <lineage>
        <taxon>Bacteria</taxon>
        <taxon>Bacillati</taxon>
        <taxon>Actinomycetota</taxon>
        <taxon>Actinomycetes</taxon>
        <taxon>Pseudonocardiales</taxon>
        <taxon>Pseudonocardiaceae</taxon>
        <taxon>Streptoalloteichus</taxon>
    </lineage>
</organism>
<gene>
    <name evidence="7" type="ORF">SAMN05444320_10723</name>
</gene>
<dbReference type="EMBL" id="FQVN01000007">
    <property type="protein sequence ID" value="SHG21257.1"/>
    <property type="molecule type" value="Genomic_DNA"/>
</dbReference>
<dbReference type="Proteomes" id="UP000184501">
    <property type="component" value="Unassembled WGS sequence"/>
</dbReference>
<dbReference type="InterPro" id="IPR002692">
    <property type="entry name" value="S45"/>
</dbReference>
<dbReference type="InterPro" id="IPR014395">
    <property type="entry name" value="Pen/GL7ACA/AHL_acylase"/>
</dbReference>
<evidence type="ECO:0000256" key="3">
    <source>
        <dbReference type="ARBA" id="ARBA00022801"/>
    </source>
</evidence>
<dbReference type="GO" id="GO:0016811">
    <property type="term" value="F:hydrolase activity, acting on carbon-nitrogen (but not peptide) bonds, in linear amides"/>
    <property type="evidence" value="ECO:0007669"/>
    <property type="project" value="InterPro"/>
</dbReference>
<evidence type="ECO:0000313" key="7">
    <source>
        <dbReference type="EMBL" id="SHG21257.1"/>
    </source>
</evidence>
<evidence type="ECO:0000256" key="1">
    <source>
        <dbReference type="ARBA" id="ARBA00006586"/>
    </source>
</evidence>
<protein>
    <submittedName>
        <fullName evidence="7">Penicillin amidase</fullName>
    </submittedName>
</protein>
<dbReference type="InterPro" id="IPR043146">
    <property type="entry name" value="Penicillin_amidase_N_B-knob"/>
</dbReference>
<dbReference type="CDD" id="cd03747">
    <property type="entry name" value="Ntn_PGA_like"/>
    <property type="match status" value="1"/>
</dbReference>
<evidence type="ECO:0000313" key="8">
    <source>
        <dbReference type="Proteomes" id="UP000184501"/>
    </source>
</evidence>
<comment type="cofactor">
    <cofactor evidence="6">
        <name>Ca(2+)</name>
        <dbReference type="ChEBI" id="CHEBI:29108"/>
    </cofactor>
    <text evidence="6">Binds 1 Ca(2+) ion per dimer.</text>
</comment>
<dbReference type="Gene3D" id="1.10.1400.10">
    <property type="match status" value="1"/>
</dbReference>
<keyword evidence="2" id="KW-0732">Signal</keyword>
<evidence type="ECO:0000256" key="5">
    <source>
        <dbReference type="PIRSR" id="PIRSR001227-1"/>
    </source>
</evidence>
<dbReference type="InterPro" id="IPR023343">
    <property type="entry name" value="Penicillin_amidase_dom1"/>
</dbReference>
<evidence type="ECO:0000256" key="6">
    <source>
        <dbReference type="PIRSR" id="PIRSR001227-2"/>
    </source>
</evidence>
<dbReference type="PANTHER" id="PTHR34218">
    <property type="entry name" value="PEPTIDASE S45 PENICILLIN AMIDASE"/>
    <property type="match status" value="1"/>
</dbReference>
<dbReference type="RefSeq" id="WP_073486276.1">
    <property type="nucleotide sequence ID" value="NZ_FQVN01000007.1"/>
</dbReference>
<dbReference type="AlphaFoldDB" id="A0A1M5HZ79"/>
<dbReference type="Pfam" id="PF01804">
    <property type="entry name" value="Penicil_amidase"/>
    <property type="match status" value="1"/>
</dbReference>
<sequence>MNTWRRRATALGLLVALLISLLAAVSGGGGQPVQHYAVPGLHQPVHLVVDRWGVPHIYARDTEDLFLAQGFNAARARTFQLDLWLRRGLGRLAEAFGPEFADQDRAARLFLYRGDMKQEWDSYGPDARVAATRFADGVNAYLSWLEDNPKSLPEEFQRLGHRPARWTAEDVVRIRSHGPSRNVTSEVARARMSCVADPRSDKVRARLEPDWNPVVPAGLDPCAIPEDVLRDYDLAVELPEFTGTAMMSRRATKWLPAPQGSNNWAVGPTRTTTGRPLVANDPHREFLAPSLRYLAHLSAPGINVIGAGEPSAPGISLGHNGNVAFGITIAGIDQEDLYVYDLDPADPTRYRYGTGWEKMTLRGEQVAVAGQAPRAVTLAFTRHGPVIKTDPVHHKAYAVRTVWLQPGTSPYFGSIANLRSSTAAEFDSALNGWKSPSLNQVYADTQGNIGWTLVGLAPRRPNHDGLLPVPGDGRYEWDGFHPSSDLPRTANPASGIIATANNYTLPPDYPARERKLGFEWVGPARRDRIQEVLTAKPQTSVEDSTRLQNDRVSLVARRITALLAALSTEDSVTATALQVMRGWDGDESTSSTQATLFEVWFTRYLGSAFVRAVLPPKAADAVPFGVPDYTVLLEALENPLAWFGPDGIAKRDQLLLTTLGQAYVDASNLLGPDMNRWRWGDVHKVTFGHPASARLTQSDPPVDVGPFPQGGSWNTVNLSFFHPFSFQSGAGPSVRLVMDVGNWDASQAINAPGQSGDHRDPNYRDLAPKWNKGEYFPLLYTRSAVEKHAQYRIQLNPKK</sequence>
<keyword evidence="8" id="KW-1185">Reference proteome</keyword>
<feature type="active site" description="Nucleophile" evidence="5">
    <location>
        <position position="261"/>
    </location>
</feature>
<dbReference type="GO" id="GO:0017000">
    <property type="term" value="P:antibiotic biosynthetic process"/>
    <property type="evidence" value="ECO:0007669"/>
    <property type="project" value="InterPro"/>
</dbReference>
<comment type="similarity">
    <text evidence="1">Belongs to the peptidase S45 family.</text>
</comment>